<dbReference type="EMBL" id="QCYK01000001">
    <property type="protein sequence ID" value="PUZ29574.1"/>
    <property type="molecule type" value="Genomic_DNA"/>
</dbReference>
<dbReference type="OrthoDB" id="1357763at2"/>
<sequence length="390" mass="44157">MKHLTLLLLIIATLRLPAQQIIRLDGSRISTQALQHRVTALMDSAQVTGLEIAVFQHNKPVYVHAFGYADKEKQRMLDTSTIFWACSLSKAVFGYCVLKLVDQGVISLDTPLQHYLKKPLPDYVFTKKTRGYQDIRNDQRYEKITARMCLDHTTGLPNYRGFEPNGKLFIRTDPGTRYGYSGEGMYLLQFVLEQVTGKGYEELAQEYVFRPLGMTHSSYIWQDAFEANHAEGHDSAQKVYEFDRRTLPHSAGSMYTNIDDYAKFMTAMMQRKGLSGKGFKEMLTPQVAILSKRQFGPDALVDDKTAQQTNLFYGLGVGLLRTPYGTAFFKEGHSEGWSHYSIGYPDEGLAVVILTNSDYGTGIYKPLLGAAIGDIYTAWDWEGYKAYNEK</sequence>
<organism evidence="2 3">
    <name type="scientific">Chitinophaga parva</name>
    <dbReference type="NCBI Taxonomy" id="2169414"/>
    <lineage>
        <taxon>Bacteria</taxon>
        <taxon>Pseudomonadati</taxon>
        <taxon>Bacteroidota</taxon>
        <taxon>Chitinophagia</taxon>
        <taxon>Chitinophagales</taxon>
        <taxon>Chitinophagaceae</taxon>
        <taxon>Chitinophaga</taxon>
    </lineage>
</organism>
<reference evidence="2 3" key="1">
    <citation type="submission" date="2018-04" db="EMBL/GenBank/DDBJ databases">
        <title>Chitinophaga fuyangensis sp. nov., isolated from soil in a chemical factory.</title>
        <authorList>
            <person name="Chen K."/>
        </authorList>
    </citation>
    <scope>NUCLEOTIDE SEQUENCE [LARGE SCALE GENOMIC DNA]</scope>
    <source>
        <strain evidence="2 3">LY-1</strain>
    </source>
</reference>
<dbReference type="Gene3D" id="3.40.710.10">
    <property type="entry name" value="DD-peptidase/beta-lactamase superfamily"/>
    <property type="match status" value="1"/>
</dbReference>
<evidence type="ECO:0000313" key="2">
    <source>
        <dbReference type="EMBL" id="PUZ29574.1"/>
    </source>
</evidence>
<comment type="caution">
    <text evidence="2">The sequence shown here is derived from an EMBL/GenBank/DDBJ whole genome shotgun (WGS) entry which is preliminary data.</text>
</comment>
<dbReference type="Proteomes" id="UP000244450">
    <property type="component" value="Unassembled WGS sequence"/>
</dbReference>
<protein>
    <submittedName>
        <fullName evidence="2">Serine hydrolase</fullName>
    </submittedName>
</protein>
<feature type="domain" description="Beta-lactamase-related" evidence="1">
    <location>
        <begin position="35"/>
        <end position="361"/>
    </location>
</feature>
<keyword evidence="3" id="KW-1185">Reference proteome</keyword>
<evidence type="ECO:0000259" key="1">
    <source>
        <dbReference type="Pfam" id="PF00144"/>
    </source>
</evidence>
<dbReference type="PANTHER" id="PTHR43283:SF18">
    <property type="match status" value="1"/>
</dbReference>
<gene>
    <name evidence="2" type="ORF">DCC81_09055</name>
</gene>
<dbReference type="InterPro" id="IPR001466">
    <property type="entry name" value="Beta-lactam-related"/>
</dbReference>
<dbReference type="InterPro" id="IPR012338">
    <property type="entry name" value="Beta-lactam/transpept-like"/>
</dbReference>
<dbReference type="GO" id="GO:0016787">
    <property type="term" value="F:hydrolase activity"/>
    <property type="evidence" value="ECO:0007669"/>
    <property type="project" value="UniProtKB-KW"/>
</dbReference>
<dbReference type="SUPFAM" id="SSF56601">
    <property type="entry name" value="beta-lactamase/transpeptidase-like"/>
    <property type="match status" value="1"/>
</dbReference>
<dbReference type="Pfam" id="PF00144">
    <property type="entry name" value="Beta-lactamase"/>
    <property type="match status" value="1"/>
</dbReference>
<keyword evidence="2" id="KW-0378">Hydrolase</keyword>
<name>A0A2T7BPH2_9BACT</name>
<dbReference type="RefSeq" id="WP_108686211.1">
    <property type="nucleotide sequence ID" value="NZ_QCYK01000001.1"/>
</dbReference>
<dbReference type="AlphaFoldDB" id="A0A2T7BPH2"/>
<evidence type="ECO:0000313" key="3">
    <source>
        <dbReference type="Proteomes" id="UP000244450"/>
    </source>
</evidence>
<proteinExistence type="predicted"/>
<dbReference type="PANTHER" id="PTHR43283">
    <property type="entry name" value="BETA-LACTAMASE-RELATED"/>
    <property type="match status" value="1"/>
</dbReference>
<dbReference type="InterPro" id="IPR050789">
    <property type="entry name" value="Diverse_Enzym_Activities"/>
</dbReference>
<accession>A0A2T7BPH2</accession>